<evidence type="ECO:0000256" key="2">
    <source>
        <dbReference type="ARBA" id="ARBA00023274"/>
    </source>
</evidence>
<feature type="non-terminal residue" evidence="3">
    <location>
        <position position="125"/>
    </location>
</feature>
<dbReference type="GO" id="GO:0003735">
    <property type="term" value="F:structural constituent of ribosome"/>
    <property type="evidence" value="ECO:0007669"/>
    <property type="project" value="InterPro"/>
</dbReference>
<dbReference type="PROSITE" id="PS00732">
    <property type="entry name" value="RIBOSOMAL_S16"/>
    <property type="match status" value="1"/>
</dbReference>
<accession>X1TST4</accession>
<name>X1TST4_9ZZZZ</name>
<reference evidence="3" key="1">
    <citation type="journal article" date="2014" name="Front. Microbiol.">
        <title>High frequency of phylogenetically diverse reductive dehalogenase-homologous genes in deep subseafloor sedimentary metagenomes.</title>
        <authorList>
            <person name="Kawai M."/>
            <person name="Futagami T."/>
            <person name="Toyoda A."/>
            <person name="Takaki Y."/>
            <person name="Nishi S."/>
            <person name="Hori S."/>
            <person name="Arai W."/>
            <person name="Tsubouchi T."/>
            <person name="Morono Y."/>
            <person name="Uchiyama I."/>
            <person name="Ito T."/>
            <person name="Fujiyama A."/>
            <person name="Inagaki F."/>
            <person name="Takami H."/>
        </authorList>
    </citation>
    <scope>NUCLEOTIDE SEQUENCE</scope>
    <source>
        <strain evidence="3">Expedition CK06-06</strain>
    </source>
</reference>
<evidence type="ECO:0008006" key="4">
    <source>
        <dbReference type="Google" id="ProtNLM"/>
    </source>
</evidence>
<comment type="caution">
    <text evidence="3">The sequence shown here is derived from an EMBL/GenBank/DDBJ whole genome shotgun (WGS) entry which is preliminary data.</text>
</comment>
<dbReference type="InterPro" id="IPR000307">
    <property type="entry name" value="Ribosomal_bS16"/>
</dbReference>
<dbReference type="GO" id="GO:0006412">
    <property type="term" value="P:translation"/>
    <property type="evidence" value="ECO:0007669"/>
    <property type="project" value="InterPro"/>
</dbReference>
<dbReference type="PANTHER" id="PTHR12919">
    <property type="entry name" value="30S RIBOSOMAL PROTEIN S16"/>
    <property type="match status" value="1"/>
</dbReference>
<evidence type="ECO:0000256" key="1">
    <source>
        <dbReference type="ARBA" id="ARBA00022980"/>
    </source>
</evidence>
<dbReference type="GO" id="GO:0015935">
    <property type="term" value="C:small ribosomal subunit"/>
    <property type="evidence" value="ECO:0007669"/>
    <property type="project" value="TreeGrafter"/>
</dbReference>
<dbReference type="Gene3D" id="3.30.1320.10">
    <property type="match status" value="1"/>
</dbReference>
<evidence type="ECO:0000313" key="3">
    <source>
        <dbReference type="EMBL" id="GAJ08329.1"/>
    </source>
</evidence>
<gene>
    <name evidence="3" type="ORF">S12H4_47161</name>
</gene>
<protein>
    <recommendedName>
        <fullName evidence="4">30S ribosomal protein S16</fullName>
    </recommendedName>
</protein>
<sequence length="125" mass="14361">MAVKLRLTRMGRRHRPFFRINAVESRTPRDGKILEKLGHYDPIEKDPARQVVLNRERVEYWLGKGAIPSDTVSQILLRQGIEHKYAEVKTARRGRARAVARAKGKLFTKTERITAEKAAKAAEEK</sequence>
<dbReference type="HAMAP" id="MF_00385">
    <property type="entry name" value="Ribosomal_bS16"/>
    <property type="match status" value="1"/>
</dbReference>
<dbReference type="InterPro" id="IPR023803">
    <property type="entry name" value="Ribosomal_bS16_dom_sf"/>
</dbReference>
<dbReference type="NCBIfam" id="TIGR00002">
    <property type="entry name" value="S16"/>
    <property type="match status" value="1"/>
</dbReference>
<dbReference type="GO" id="GO:0005737">
    <property type="term" value="C:cytoplasm"/>
    <property type="evidence" value="ECO:0007669"/>
    <property type="project" value="UniProtKB-ARBA"/>
</dbReference>
<proteinExistence type="inferred from homology"/>
<keyword evidence="1" id="KW-0689">Ribosomal protein</keyword>
<keyword evidence="2" id="KW-0687">Ribonucleoprotein</keyword>
<dbReference type="EMBL" id="BARW01029334">
    <property type="protein sequence ID" value="GAJ08329.1"/>
    <property type="molecule type" value="Genomic_DNA"/>
</dbReference>
<dbReference type="Pfam" id="PF00886">
    <property type="entry name" value="Ribosomal_S16"/>
    <property type="match status" value="1"/>
</dbReference>
<organism evidence="3">
    <name type="scientific">marine sediment metagenome</name>
    <dbReference type="NCBI Taxonomy" id="412755"/>
    <lineage>
        <taxon>unclassified sequences</taxon>
        <taxon>metagenomes</taxon>
        <taxon>ecological metagenomes</taxon>
    </lineage>
</organism>
<dbReference type="SUPFAM" id="SSF54565">
    <property type="entry name" value="Ribosomal protein S16"/>
    <property type="match status" value="1"/>
</dbReference>
<dbReference type="InterPro" id="IPR020592">
    <property type="entry name" value="Ribosomal_bS16_CS"/>
</dbReference>
<dbReference type="AlphaFoldDB" id="X1TST4"/>
<dbReference type="PANTHER" id="PTHR12919:SF20">
    <property type="entry name" value="SMALL RIBOSOMAL SUBUNIT PROTEIN BS16M"/>
    <property type="match status" value="1"/>
</dbReference>